<keyword evidence="1 4" id="KW-0812">Transmembrane</keyword>
<feature type="transmembrane region" description="Helical" evidence="4">
    <location>
        <begin position="62"/>
        <end position="81"/>
    </location>
</feature>
<dbReference type="PANTHER" id="PTHR23523:SF2">
    <property type="entry name" value="2-NITROIMIDAZOLE TRANSPORTER"/>
    <property type="match status" value="1"/>
</dbReference>
<evidence type="ECO:0000313" key="7">
    <source>
        <dbReference type="Proteomes" id="UP000294616"/>
    </source>
</evidence>
<dbReference type="InterPro" id="IPR011701">
    <property type="entry name" value="MFS"/>
</dbReference>
<dbReference type="InterPro" id="IPR020846">
    <property type="entry name" value="MFS_dom"/>
</dbReference>
<dbReference type="CDD" id="cd17339">
    <property type="entry name" value="MFS_NIMT_CynX_like"/>
    <property type="match status" value="1"/>
</dbReference>
<reference evidence="6 7" key="1">
    <citation type="submission" date="2019-03" db="EMBL/GenBank/DDBJ databases">
        <title>Genomic Encyclopedia of Archaeal and Bacterial Type Strains, Phase II (KMG-II): from individual species to whole genera.</title>
        <authorList>
            <person name="Goeker M."/>
        </authorList>
    </citation>
    <scope>NUCLEOTIDE SEQUENCE [LARGE SCALE GENOMIC DNA]</scope>
    <source>
        <strain evidence="6 7">DSM 22554</strain>
    </source>
</reference>
<gene>
    <name evidence="6" type="ORF">C8N28_0058</name>
</gene>
<dbReference type="EMBL" id="SMGO01000001">
    <property type="protein sequence ID" value="TCK84765.1"/>
    <property type="molecule type" value="Genomic_DNA"/>
</dbReference>
<evidence type="ECO:0000256" key="3">
    <source>
        <dbReference type="ARBA" id="ARBA00023136"/>
    </source>
</evidence>
<accession>A0A4R1LZK8</accession>
<name>A0A4R1LZK8_9SPHI</name>
<evidence type="ECO:0000256" key="1">
    <source>
        <dbReference type="ARBA" id="ARBA00022692"/>
    </source>
</evidence>
<protein>
    <submittedName>
        <fullName evidence="6">CP family cyanate transporter-like MFS transporter</fullName>
    </submittedName>
</protein>
<evidence type="ECO:0000256" key="2">
    <source>
        <dbReference type="ARBA" id="ARBA00022989"/>
    </source>
</evidence>
<dbReference type="AlphaFoldDB" id="A0A4R1LZK8"/>
<dbReference type="PROSITE" id="PS50850">
    <property type="entry name" value="MFS"/>
    <property type="match status" value="1"/>
</dbReference>
<organism evidence="6 7">
    <name type="scientific">Albibacterium bauzanense</name>
    <dbReference type="NCBI Taxonomy" id="653929"/>
    <lineage>
        <taxon>Bacteria</taxon>
        <taxon>Pseudomonadati</taxon>
        <taxon>Bacteroidota</taxon>
        <taxon>Sphingobacteriia</taxon>
        <taxon>Sphingobacteriales</taxon>
        <taxon>Sphingobacteriaceae</taxon>
        <taxon>Albibacterium</taxon>
    </lineage>
</organism>
<feature type="transmembrane region" description="Helical" evidence="4">
    <location>
        <begin position="316"/>
        <end position="338"/>
    </location>
</feature>
<feature type="transmembrane region" description="Helical" evidence="4">
    <location>
        <begin position="93"/>
        <end position="110"/>
    </location>
</feature>
<dbReference type="PANTHER" id="PTHR23523">
    <property type="match status" value="1"/>
</dbReference>
<dbReference type="GO" id="GO:0022857">
    <property type="term" value="F:transmembrane transporter activity"/>
    <property type="evidence" value="ECO:0007669"/>
    <property type="project" value="InterPro"/>
</dbReference>
<dbReference type="Proteomes" id="UP000294616">
    <property type="component" value="Unassembled WGS sequence"/>
</dbReference>
<evidence type="ECO:0000313" key="6">
    <source>
        <dbReference type="EMBL" id="TCK84765.1"/>
    </source>
</evidence>
<dbReference type="Gene3D" id="1.20.1250.20">
    <property type="entry name" value="MFS general substrate transporter like domains"/>
    <property type="match status" value="1"/>
</dbReference>
<feature type="transmembrane region" description="Helical" evidence="4">
    <location>
        <begin position="350"/>
        <end position="373"/>
    </location>
</feature>
<dbReference type="SUPFAM" id="SSF103473">
    <property type="entry name" value="MFS general substrate transporter"/>
    <property type="match status" value="1"/>
</dbReference>
<feature type="transmembrane region" description="Helical" evidence="4">
    <location>
        <begin position="150"/>
        <end position="171"/>
    </location>
</feature>
<sequence length="407" mass="43933">MIKEEEKEDTPLFKDAPAKTRFDVIIMAVGVVIVGATLRAPITSVGPVILEITEQLSLTPVLVGLITTIPLMSFALLSVLAPKAAKRIGLEKLLLYSMLVLAFGLLVRSVGNVFLLFIGAALIGAAITIGNVLMPAFIKKEFPNKVGLITGFYLVSMNLTSALAVGFSISIGQSTGLGWKASIGIWGVLALIAFLIWLPQIKQRSGVESESTSRLSSKALWKSRLAWQISILMGLQSFFFYTLAAWLPAALQSWGMSAESSGWMLSYIQMGQLPIMLIGPIVAGKMKDQTSLMWITFILLLLGLLGIIIWKTEFIIISVILIGVSLGLAYTLVTMFFILRTKHSSESANLSGMAQSVGYLIAATGPPLFGALYSLTNNWYVPFALLLVAAVFLLTSGLASSKDRYVS</sequence>
<feature type="transmembrane region" description="Helical" evidence="4">
    <location>
        <begin position="291"/>
        <end position="310"/>
    </location>
</feature>
<feature type="transmembrane region" description="Helical" evidence="4">
    <location>
        <begin position="177"/>
        <end position="198"/>
    </location>
</feature>
<dbReference type="Pfam" id="PF07690">
    <property type="entry name" value="MFS_1"/>
    <property type="match status" value="1"/>
</dbReference>
<feature type="transmembrane region" description="Helical" evidence="4">
    <location>
        <begin position="379"/>
        <end position="399"/>
    </location>
</feature>
<dbReference type="RefSeq" id="WP_132220388.1">
    <property type="nucleotide sequence ID" value="NZ_SMGO01000001.1"/>
</dbReference>
<evidence type="ECO:0000256" key="4">
    <source>
        <dbReference type="SAM" id="Phobius"/>
    </source>
</evidence>
<keyword evidence="2 4" id="KW-1133">Transmembrane helix</keyword>
<feature type="transmembrane region" description="Helical" evidence="4">
    <location>
        <begin position="225"/>
        <end position="247"/>
    </location>
</feature>
<evidence type="ECO:0000259" key="5">
    <source>
        <dbReference type="PROSITE" id="PS50850"/>
    </source>
</evidence>
<dbReference type="InterPro" id="IPR036259">
    <property type="entry name" value="MFS_trans_sf"/>
</dbReference>
<dbReference type="OrthoDB" id="9797740at2"/>
<keyword evidence="3 4" id="KW-0472">Membrane</keyword>
<proteinExistence type="predicted"/>
<feature type="transmembrane region" description="Helical" evidence="4">
    <location>
        <begin position="21"/>
        <end position="42"/>
    </location>
</feature>
<comment type="caution">
    <text evidence="6">The sequence shown here is derived from an EMBL/GenBank/DDBJ whole genome shotgun (WGS) entry which is preliminary data.</text>
</comment>
<feature type="transmembrane region" description="Helical" evidence="4">
    <location>
        <begin position="116"/>
        <end position="138"/>
    </location>
</feature>
<dbReference type="InterPro" id="IPR052524">
    <property type="entry name" value="MFS_Cyanate_Porter"/>
</dbReference>
<feature type="transmembrane region" description="Helical" evidence="4">
    <location>
        <begin position="267"/>
        <end position="284"/>
    </location>
</feature>
<feature type="domain" description="Major facilitator superfamily (MFS) profile" evidence="5">
    <location>
        <begin position="23"/>
        <end position="402"/>
    </location>
</feature>
<keyword evidence="7" id="KW-1185">Reference proteome</keyword>